<evidence type="ECO:0000313" key="3">
    <source>
        <dbReference type="Proteomes" id="UP000265520"/>
    </source>
</evidence>
<accession>A0A392UXT0</accession>
<protein>
    <submittedName>
        <fullName evidence="2">Uncharacterized protein</fullName>
    </submittedName>
</protein>
<feature type="transmembrane region" description="Helical" evidence="1">
    <location>
        <begin position="16"/>
        <end position="35"/>
    </location>
</feature>
<evidence type="ECO:0000256" key="1">
    <source>
        <dbReference type="SAM" id="Phobius"/>
    </source>
</evidence>
<sequence>MHELVLDLPPARGVTLAAHGAICVFVVGGLAGCCARRGWA</sequence>
<comment type="caution">
    <text evidence="2">The sequence shown here is derived from an EMBL/GenBank/DDBJ whole genome shotgun (WGS) entry which is preliminary data.</text>
</comment>
<feature type="non-terminal residue" evidence="2">
    <location>
        <position position="40"/>
    </location>
</feature>
<dbReference type="EMBL" id="LXQA010979623">
    <property type="protein sequence ID" value="MCI79701.1"/>
    <property type="molecule type" value="Genomic_DNA"/>
</dbReference>
<evidence type="ECO:0000313" key="2">
    <source>
        <dbReference type="EMBL" id="MCI79701.1"/>
    </source>
</evidence>
<reference evidence="2 3" key="1">
    <citation type="journal article" date="2018" name="Front. Plant Sci.">
        <title>Red Clover (Trifolium pratense) and Zigzag Clover (T. medium) - A Picture of Genomic Similarities and Differences.</title>
        <authorList>
            <person name="Dluhosova J."/>
            <person name="Istvanek J."/>
            <person name="Nedelnik J."/>
            <person name="Repkova J."/>
        </authorList>
    </citation>
    <scope>NUCLEOTIDE SEQUENCE [LARGE SCALE GENOMIC DNA]</scope>
    <source>
        <strain evidence="3">cv. 10/8</strain>
        <tissue evidence="2">Leaf</tissue>
    </source>
</reference>
<keyword evidence="1" id="KW-0472">Membrane</keyword>
<keyword evidence="3" id="KW-1185">Reference proteome</keyword>
<name>A0A392UXT0_9FABA</name>
<organism evidence="2 3">
    <name type="scientific">Trifolium medium</name>
    <dbReference type="NCBI Taxonomy" id="97028"/>
    <lineage>
        <taxon>Eukaryota</taxon>
        <taxon>Viridiplantae</taxon>
        <taxon>Streptophyta</taxon>
        <taxon>Embryophyta</taxon>
        <taxon>Tracheophyta</taxon>
        <taxon>Spermatophyta</taxon>
        <taxon>Magnoliopsida</taxon>
        <taxon>eudicotyledons</taxon>
        <taxon>Gunneridae</taxon>
        <taxon>Pentapetalae</taxon>
        <taxon>rosids</taxon>
        <taxon>fabids</taxon>
        <taxon>Fabales</taxon>
        <taxon>Fabaceae</taxon>
        <taxon>Papilionoideae</taxon>
        <taxon>50 kb inversion clade</taxon>
        <taxon>NPAAA clade</taxon>
        <taxon>Hologalegina</taxon>
        <taxon>IRL clade</taxon>
        <taxon>Trifolieae</taxon>
        <taxon>Trifolium</taxon>
    </lineage>
</organism>
<keyword evidence="1" id="KW-0812">Transmembrane</keyword>
<gene>
    <name evidence="2" type="ORF">A2U01_0100972</name>
</gene>
<dbReference type="Proteomes" id="UP000265520">
    <property type="component" value="Unassembled WGS sequence"/>
</dbReference>
<proteinExistence type="predicted"/>
<dbReference type="AlphaFoldDB" id="A0A392UXT0"/>
<keyword evidence="1" id="KW-1133">Transmembrane helix</keyword>